<keyword evidence="1" id="KW-0472">Membrane</keyword>
<dbReference type="Proteomes" id="UP000600918">
    <property type="component" value="Unassembled WGS sequence"/>
</dbReference>
<protein>
    <recommendedName>
        <fullName evidence="3">Enoyl reductase (ER) domain-containing protein</fullName>
    </recommendedName>
</protein>
<dbReference type="SUPFAM" id="SSF51735">
    <property type="entry name" value="NAD(P)-binding Rossmann-fold domains"/>
    <property type="match status" value="1"/>
</dbReference>
<dbReference type="InterPro" id="IPR013154">
    <property type="entry name" value="ADH-like_N"/>
</dbReference>
<dbReference type="SMART" id="SM00829">
    <property type="entry name" value="PKS_ER"/>
    <property type="match status" value="1"/>
</dbReference>
<sequence length="1185" mass="133705">MANLYFWIFMLTLILHQANSTTLFSWLWDTSKDDTNVLVADGVPLISIPYETMTEDEKFLQEAAKFTDIQASSPLKTCQHKVIIKIRTSCYDMTEEQLAKLSVNLLNCQSASFNNYFINYSLLTNIILQYFSLNPCPSMAAVLPYPLRSFIQVQTCIFPLPFQICRDLLKDSVVDIVWGTVSLYEETYFSRSNRASLKQCTTDMDADMWNAYHLMSNRARAVCYTARSTQFRALTELTVNKLMQTAHSQIKTLMSLKEGQDRLMDRTSEALSSLSDGNEALLLQQQNLKDAQTTAHKLVTTNLRNLNNEKALIRLGHAQLATMVEDVKEKLEKAGEELVKQSTVRGESHKEILNDLTNVRNQAQLIWEKIESSTTLILDQHREAAEQYEQMMEKLARINETIQFISNVTNKMRTEIEQNIHQVDWIMDYIGDTGERLQKVYRTVLHILYLLIAMITAAFLNAPFWTRAAIMGIIPLNLCSYLKHGLEACLDFPSITALIFLITMMHFLMSGIQYICKSKFQNSEPVRLINTNGLSNGNTRIYESPSDSNSVQTTFIASVIKTTVRNFFIAILNKINGLKEKTLNLIQSVASWSRQNLSAQEQLSCSYIPAKKSHEDIYDYDYPDMSDDFSPEDIPNKSNDSYNVTNDVNNFINRSDLRYRLKGVKEFVATTEQKNVSINSSRSSSPVPRMLCNGLTRSGKRCRLFATLGREFCSRHSTAENYRKSFMRQSVRERTNGTLIKEESTDDSCKPNIPAPEPGKFQAAILDKYDNSLIIQNIESFATAQPNEVIIDVNYCSVNHSDVLLSKNSYLYEPKLPITLGYELVGDLVYVGKDAEEKGYKIGDKVIALNKERYGGFAERCVAEVADIWKIPSNVKSLDAVCLLNDYMSALIALERVVSIDENDMILVNVGLSSVGLATIDLANNVFRSQVIGICINNDDAVLVHNKGVFASFAYDEGDLVECIKEIIGDRGIKAIFDVDGGEYFKKVLKWYNFCYTDIYKSGTSLKDLLRDDNFTVAIHHLSHEGRIVIAGAAATKEDAQSKVEAGSFSITGFNLNEYRKKDPDSILEGYVYLGAARNDKGGDGSEAQKCVLYGSDYIEAASKATLTFFYRSSNIKVPLFKQAGQEVLDFYEEGLVIPVHSTIFGLYKVNEALRFSSEGKTSAKVIVDIKNKEHIVLADKDENK</sequence>
<dbReference type="Gene3D" id="3.40.50.720">
    <property type="entry name" value="NAD(P)-binding Rossmann-like Domain"/>
    <property type="match status" value="1"/>
</dbReference>
<feature type="domain" description="Enoyl reductase (ER)" evidence="3">
    <location>
        <begin position="776"/>
        <end position="1168"/>
    </location>
</feature>
<feature type="chain" id="PRO_5032270359" description="Enoyl reductase (ER) domain-containing protein" evidence="2">
    <location>
        <begin position="21"/>
        <end position="1185"/>
    </location>
</feature>
<keyword evidence="5" id="KW-1185">Reference proteome</keyword>
<dbReference type="InterPro" id="IPR011032">
    <property type="entry name" value="GroES-like_sf"/>
</dbReference>
<gene>
    <name evidence="4" type="ORF">H0235_011844</name>
</gene>
<evidence type="ECO:0000259" key="3">
    <source>
        <dbReference type="SMART" id="SM00829"/>
    </source>
</evidence>
<name>A0A834NSW9_VESPE</name>
<evidence type="ECO:0000313" key="5">
    <source>
        <dbReference type="Proteomes" id="UP000600918"/>
    </source>
</evidence>
<reference evidence="4" key="1">
    <citation type="journal article" date="2020" name="G3 (Bethesda)">
        <title>High-Quality Assemblies for Three Invasive Social Wasps from the &lt;i&gt;Vespula&lt;/i&gt; Genus.</title>
        <authorList>
            <person name="Harrop T.W.R."/>
            <person name="Guhlin J."/>
            <person name="McLaughlin G.M."/>
            <person name="Permina E."/>
            <person name="Stockwell P."/>
            <person name="Gilligan J."/>
            <person name="Le Lec M.F."/>
            <person name="Gruber M.A.M."/>
            <person name="Quinn O."/>
            <person name="Lovegrove M."/>
            <person name="Duncan E.J."/>
            <person name="Remnant E.J."/>
            <person name="Van Eeckhoven J."/>
            <person name="Graham B."/>
            <person name="Knapp R.A."/>
            <person name="Langford K.W."/>
            <person name="Kronenberg Z."/>
            <person name="Press M.O."/>
            <person name="Eacker S.M."/>
            <person name="Wilson-Rankin E.E."/>
            <person name="Purcell J."/>
            <person name="Lester P.J."/>
            <person name="Dearden P.K."/>
        </authorList>
    </citation>
    <scope>NUCLEOTIDE SEQUENCE</scope>
    <source>
        <strain evidence="4">Volc-1</strain>
    </source>
</reference>
<evidence type="ECO:0000313" key="4">
    <source>
        <dbReference type="EMBL" id="KAF7417313.1"/>
    </source>
</evidence>
<proteinExistence type="predicted"/>
<organism evidence="4 5">
    <name type="scientific">Vespula pensylvanica</name>
    <name type="common">Western yellow jacket</name>
    <name type="synonym">Wasp</name>
    <dbReference type="NCBI Taxonomy" id="30213"/>
    <lineage>
        <taxon>Eukaryota</taxon>
        <taxon>Metazoa</taxon>
        <taxon>Ecdysozoa</taxon>
        <taxon>Arthropoda</taxon>
        <taxon>Hexapoda</taxon>
        <taxon>Insecta</taxon>
        <taxon>Pterygota</taxon>
        <taxon>Neoptera</taxon>
        <taxon>Endopterygota</taxon>
        <taxon>Hymenoptera</taxon>
        <taxon>Apocrita</taxon>
        <taxon>Aculeata</taxon>
        <taxon>Vespoidea</taxon>
        <taxon>Vespidae</taxon>
        <taxon>Vespinae</taxon>
        <taxon>Vespula</taxon>
    </lineage>
</organism>
<dbReference type="Gene3D" id="3.90.180.10">
    <property type="entry name" value="Medium-chain alcohol dehydrogenases, catalytic domain"/>
    <property type="match status" value="1"/>
</dbReference>
<dbReference type="EMBL" id="JACSDY010000010">
    <property type="protein sequence ID" value="KAF7417313.1"/>
    <property type="molecule type" value="Genomic_DNA"/>
</dbReference>
<dbReference type="InterPro" id="IPR040346">
    <property type="entry name" value="GEX1/Brambleberry"/>
</dbReference>
<keyword evidence="1" id="KW-0812">Transmembrane</keyword>
<dbReference type="AlphaFoldDB" id="A0A834NSW9"/>
<dbReference type="PANTHER" id="PTHR33538">
    <property type="entry name" value="PROTEIN GAMETE EXPRESSED 1"/>
    <property type="match status" value="1"/>
</dbReference>
<dbReference type="SUPFAM" id="SSF50129">
    <property type="entry name" value="GroES-like"/>
    <property type="match status" value="1"/>
</dbReference>
<dbReference type="InterPro" id="IPR036291">
    <property type="entry name" value="NAD(P)-bd_dom_sf"/>
</dbReference>
<accession>A0A834NSW9</accession>
<dbReference type="InterPro" id="IPR020843">
    <property type="entry name" value="ER"/>
</dbReference>
<dbReference type="PANTHER" id="PTHR33538:SF1">
    <property type="entry name" value="PROTEIN BRAMBLEBERRY"/>
    <property type="match status" value="1"/>
</dbReference>
<keyword evidence="1" id="KW-1133">Transmembrane helix</keyword>
<evidence type="ECO:0000256" key="2">
    <source>
        <dbReference type="SAM" id="SignalP"/>
    </source>
</evidence>
<feature type="transmembrane region" description="Helical" evidence="1">
    <location>
        <begin position="447"/>
        <end position="474"/>
    </location>
</feature>
<comment type="caution">
    <text evidence="4">The sequence shown here is derived from an EMBL/GenBank/DDBJ whole genome shotgun (WGS) entry which is preliminary data.</text>
</comment>
<dbReference type="GO" id="GO:0016491">
    <property type="term" value="F:oxidoreductase activity"/>
    <property type="evidence" value="ECO:0007669"/>
    <property type="project" value="InterPro"/>
</dbReference>
<dbReference type="Pfam" id="PF08240">
    <property type="entry name" value="ADH_N"/>
    <property type="match status" value="1"/>
</dbReference>
<feature type="signal peptide" evidence="2">
    <location>
        <begin position="1"/>
        <end position="20"/>
    </location>
</feature>
<keyword evidence="2" id="KW-0732">Signal</keyword>
<feature type="transmembrane region" description="Helical" evidence="1">
    <location>
        <begin position="495"/>
        <end position="515"/>
    </location>
</feature>
<evidence type="ECO:0000256" key="1">
    <source>
        <dbReference type="SAM" id="Phobius"/>
    </source>
</evidence>